<dbReference type="GO" id="GO:0071949">
    <property type="term" value="F:FAD binding"/>
    <property type="evidence" value="ECO:0007669"/>
    <property type="project" value="InterPro"/>
</dbReference>
<keyword evidence="6 17" id="KW-0963">Cytoplasm</keyword>
<sequence>MQEQFDVPLASLTTMHVGGPARRLVVAETIDEIVDVVREVDDAEEPLLVLSGGSNLLIADEGFPGTVVKIANDTLEVDHDSDCGGVTVRVGAGMVWDEFVAYACSHDWSGIEALSGIPGLVGATPVQNVGAYGQEVAQTVASVRTYDRVTQQIKTFANADCDFTYRHSIFKNTPFRDGDASGRYVVLDVSFQLRKADRSQPIAYADLAAGLGVEQGDRVPLADAREAVLAQRSKRGMVVVEADHDTWSCGSFFTNPIVSERVMARIRERAAERLGADGATPPEFPAGVAHPGLLKTSAAWLIDKAGFGKGYNMPGPAALSTKHTLALTNRGAAGASDVVALATEIVDGVEAAFGVRLVPEPVWVGLEPIA</sequence>
<dbReference type="EMBL" id="CP008889">
    <property type="protein sequence ID" value="AIF40192.1"/>
    <property type="molecule type" value="Genomic_DNA"/>
</dbReference>
<dbReference type="GO" id="GO:0009252">
    <property type="term" value="P:peptidoglycan biosynthetic process"/>
    <property type="evidence" value="ECO:0007669"/>
    <property type="project" value="UniProtKB-UniRule"/>
</dbReference>
<comment type="function">
    <text evidence="2 17">Cell wall formation.</text>
</comment>
<comment type="cofactor">
    <cofactor evidence="1 17">
        <name>FAD</name>
        <dbReference type="ChEBI" id="CHEBI:57692"/>
    </cofactor>
</comment>
<dbReference type="InterPro" id="IPR016166">
    <property type="entry name" value="FAD-bd_PCMH"/>
</dbReference>
<dbReference type="InterPro" id="IPR006094">
    <property type="entry name" value="Oxid_FAD_bind_N"/>
</dbReference>
<dbReference type="GO" id="GO:0008360">
    <property type="term" value="P:regulation of cell shape"/>
    <property type="evidence" value="ECO:0007669"/>
    <property type="project" value="UniProtKB-KW"/>
</dbReference>
<dbReference type="GO" id="GO:0008762">
    <property type="term" value="F:UDP-N-acetylmuramate dehydrogenase activity"/>
    <property type="evidence" value="ECO:0007669"/>
    <property type="project" value="UniProtKB-UniRule"/>
</dbReference>
<dbReference type="Pfam" id="PF02873">
    <property type="entry name" value="MurB_C"/>
    <property type="match status" value="1"/>
</dbReference>
<gene>
    <name evidence="17" type="primary">murB</name>
    <name evidence="19" type="ORF">HX89_03640</name>
</gene>
<evidence type="ECO:0000256" key="3">
    <source>
        <dbReference type="ARBA" id="ARBA00004496"/>
    </source>
</evidence>
<evidence type="ECO:0000256" key="2">
    <source>
        <dbReference type="ARBA" id="ARBA00003921"/>
    </source>
</evidence>
<dbReference type="GO" id="GO:0005829">
    <property type="term" value="C:cytosol"/>
    <property type="evidence" value="ECO:0007669"/>
    <property type="project" value="TreeGrafter"/>
</dbReference>
<dbReference type="PANTHER" id="PTHR21071:SF4">
    <property type="entry name" value="UDP-N-ACETYLENOLPYRUVOYLGLUCOSAMINE REDUCTASE"/>
    <property type="match status" value="1"/>
</dbReference>
<dbReference type="InterPro" id="IPR036318">
    <property type="entry name" value="FAD-bd_PCMH-like_sf"/>
</dbReference>
<dbReference type="GeneID" id="41840307"/>
<keyword evidence="11 17" id="KW-0133">Cell shape</keyword>
<dbReference type="UniPathway" id="UPA00219"/>
<dbReference type="InterPro" id="IPR016167">
    <property type="entry name" value="FAD-bd_PCMH_sub1"/>
</dbReference>
<evidence type="ECO:0000256" key="16">
    <source>
        <dbReference type="ARBA" id="ARBA00048914"/>
    </source>
</evidence>
<evidence type="ECO:0000256" key="8">
    <source>
        <dbReference type="ARBA" id="ARBA00022630"/>
    </source>
</evidence>
<dbReference type="SUPFAM" id="SSF56176">
    <property type="entry name" value="FAD-binding/transporter-associated domain-like"/>
    <property type="match status" value="1"/>
</dbReference>
<dbReference type="SUPFAM" id="SSF56194">
    <property type="entry name" value="Uridine diphospho-N-Acetylenolpyruvylglucosamine reductase, MurB, C-terminal domain"/>
    <property type="match status" value="1"/>
</dbReference>
<evidence type="ECO:0000256" key="9">
    <source>
        <dbReference type="ARBA" id="ARBA00022827"/>
    </source>
</evidence>
<dbReference type="PANTHER" id="PTHR21071">
    <property type="entry name" value="UDP-N-ACETYLENOLPYRUVOYLGLUCOSAMINE REDUCTASE"/>
    <property type="match status" value="1"/>
</dbReference>
<evidence type="ECO:0000256" key="14">
    <source>
        <dbReference type="ARBA" id="ARBA00023306"/>
    </source>
</evidence>
<evidence type="ECO:0000256" key="11">
    <source>
        <dbReference type="ARBA" id="ARBA00022960"/>
    </source>
</evidence>
<dbReference type="InterPro" id="IPR011601">
    <property type="entry name" value="MurB_C"/>
</dbReference>
<evidence type="ECO:0000256" key="7">
    <source>
        <dbReference type="ARBA" id="ARBA00022618"/>
    </source>
</evidence>
<dbReference type="OrthoDB" id="9804753at2"/>
<dbReference type="Proteomes" id="UP000027986">
    <property type="component" value="Chromosome"/>
</dbReference>
<keyword evidence="7 17" id="KW-0132">Cell division</keyword>
<keyword evidence="15 17" id="KW-0961">Cell wall biogenesis/degradation</keyword>
<evidence type="ECO:0000256" key="10">
    <source>
        <dbReference type="ARBA" id="ARBA00022857"/>
    </source>
</evidence>
<dbReference type="Gene3D" id="3.90.78.10">
    <property type="entry name" value="UDP-N-acetylenolpyruvoylglucosamine reductase, C-terminal domain"/>
    <property type="match status" value="1"/>
</dbReference>
<dbReference type="eggNOG" id="COG0812">
    <property type="taxonomic scope" value="Bacteria"/>
</dbReference>
<proteinExistence type="inferred from homology"/>
<keyword evidence="9 17" id="KW-0274">FAD</keyword>
<dbReference type="Pfam" id="PF01565">
    <property type="entry name" value="FAD_binding_4"/>
    <property type="match status" value="1"/>
</dbReference>
<reference evidence="19 20" key="1">
    <citation type="submission" date="2014-07" db="EMBL/GenBank/DDBJ databases">
        <title>Genome Sequencing of Dermacoccus nishinomiyaensis.</title>
        <authorList>
            <person name="Hong K.W."/>
            <person name="Chan K.G."/>
        </authorList>
    </citation>
    <scope>NUCLEOTIDE SEQUENCE [LARGE SCALE GENOMIC DNA]</scope>
    <source>
        <strain evidence="19 20">M25</strain>
    </source>
</reference>
<dbReference type="InterPro" id="IPR036635">
    <property type="entry name" value="MurB_C_sf"/>
</dbReference>
<dbReference type="Gene3D" id="3.30.43.10">
    <property type="entry name" value="Uridine Diphospho-n-acetylenolpyruvylglucosamine Reductase, domain 2"/>
    <property type="match status" value="1"/>
</dbReference>
<dbReference type="GO" id="GO:0051301">
    <property type="term" value="P:cell division"/>
    <property type="evidence" value="ECO:0007669"/>
    <property type="project" value="UniProtKB-KW"/>
</dbReference>
<feature type="active site" evidence="17">
    <location>
        <position position="360"/>
    </location>
</feature>
<evidence type="ECO:0000313" key="20">
    <source>
        <dbReference type="Proteomes" id="UP000027986"/>
    </source>
</evidence>
<evidence type="ECO:0000256" key="5">
    <source>
        <dbReference type="ARBA" id="ARBA00010485"/>
    </source>
</evidence>
<organism evidence="19 20">
    <name type="scientific">Dermacoccus nishinomiyaensis</name>
    <dbReference type="NCBI Taxonomy" id="1274"/>
    <lineage>
        <taxon>Bacteria</taxon>
        <taxon>Bacillati</taxon>
        <taxon>Actinomycetota</taxon>
        <taxon>Actinomycetes</taxon>
        <taxon>Micrococcales</taxon>
        <taxon>Dermacoccaceae</taxon>
        <taxon>Dermacoccus</taxon>
    </lineage>
</organism>
<dbReference type="AlphaFoldDB" id="A0A075JFX9"/>
<dbReference type="EC" id="1.3.1.98" evidence="17"/>
<dbReference type="PROSITE" id="PS51387">
    <property type="entry name" value="FAD_PCMH"/>
    <property type="match status" value="1"/>
</dbReference>
<keyword evidence="13 17" id="KW-0560">Oxidoreductase</keyword>
<feature type="active site" evidence="17">
    <location>
        <position position="166"/>
    </location>
</feature>
<comment type="subcellular location">
    <subcellularLocation>
        <location evidence="3 17">Cytoplasm</location>
    </subcellularLocation>
</comment>
<dbReference type="NCBIfam" id="NF010478">
    <property type="entry name" value="PRK13903.1"/>
    <property type="match status" value="1"/>
</dbReference>
<evidence type="ECO:0000256" key="15">
    <source>
        <dbReference type="ARBA" id="ARBA00023316"/>
    </source>
</evidence>
<dbReference type="HAMAP" id="MF_00037">
    <property type="entry name" value="MurB"/>
    <property type="match status" value="1"/>
</dbReference>
<keyword evidence="12 17" id="KW-0573">Peptidoglycan synthesis</keyword>
<comment type="similarity">
    <text evidence="5 17">Belongs to the MurB family.</text>
</comment>
<evidence type="ECO:0000259" key="18">
    <source>
        <dbReference type="PROSITE" id="PS51387"/>
    </source>
</evidence>
<dbReference type="InterPro" id="IPR016169">
    <property type="entry name" value="FAD-bd_PCMH_sub2"/>
</dbReference>
<keyword evidence="10 17" id="KW-0521">NADP</keyword>
<evidence type="ECO:0000256" key="6">
    <source>
        <dbReference type="ARBA" id="ARBA00022490"/>
    </source>
</evidence>
<comment type="pathway">
    <text evidence="4 17">Cell wall biogenesis; peptidoglycan biosynthesis.</text>
</comment>
<keyword evidence="20" id="KW-1185">Reference proteome</keyword>
<dbReference type="HOGENOM" id="CLU_035304_0_1_11"/>
<feature type="active site" description="Proton donor" evidence="17">
    <location>
        <position position="251"/>
    </location>
</feature>
<evidence type="ECO:0000256" key="12">
    <source>
        <dbReference type="ARBA" id="ARBA00022984"/>
    </source>
</evidence>
<dbReference type="KEGG" id="dni:HX89_03640"/>
<dbReference type="InterPro" id="IPR003170">
    <property type="entry name" value="MurB"/>
</dbReference>
<evidence type="ECO:0000313" key="19">
    <source>
        <dbReference type="EMBL" id="AIF40192.1"/>
    </source>
</evidence>
<accession>A0A075JFX9</accession>
<feature type="domain" description="FAD-binding PCMH-type" evidence="18">
    <location>
        <begin position="17"/>
        <end position="196"/>
    </location>
</feature>
<evidence type="ECO:0000256" key="17">
    <source>
        <dbReference type="HAMAP-Rule" id="MF_00037"/>
    </source>
</evidence>
<protein>
    <recommendedName>
        <fullName evidence="17">UDP-N-acetylenolpyruvoylglucosamine reductase</fullName>
        <ecNumber evidence="17">1.3.1.98</ecNumber>
    </recommendedName>
    <alternativeName>
        <fullName evidence="17">UDP-N-acetylmuramate dehydrogenase</fullName>
    </alternativeName>
</protein>
<dbReference type="GO" id="GO:0071555">
    <property type="term" value="P:cell wall organization"/>
    <property type="evidence" value="ECO:0007669"/>
    <property type="project" value="UniProtKB-KW"/>
</dbReference>
<keyword evidence="14 17" id="KW-0131">Cell cycle</keyword>
<comment type="catalytic activity">
    <reaction evidence="16 17">
        <text>UDP-N-acetyl-alpha-D-muramate + NADP(+) = UDP-N-acetyl-3-O-(1-carboxyvinyl)-alpha-D-glucosamine + NADPH + H(+)</text>
        <dbReference type="Rhea" id="RHEA:12248"/>
        <dbReference type="ChEBI" id="CHEBI:15378"/>
        <dbReference type="ChEBI" id="CHEBI:57783"/>
        <dbReference type="ChEBI" id="CHEBI:58349"/>
        <dbReference type="ChEBI" id="CHEBI:68483"/>
        <dbReference type="ChEBI" id="CHEBI:70757"/>
        <dbReference type="EC" id="1.3.1.98"/>
    </reaction>
</comment>
<evidence type="ECO:0000256" key="1">
    <source>
        <dbReference type="ARBA" id="ARBA00001974"/>
    </source>
</evidence>
<evidence type="ECO:0000256" key="4">
    <source>
        <dbReference type="ARBA" id="ARBA00004752"/>
    </source>
</evidence>
<dbReference type="RefSeq" id="WP_038567043.1">
    <property type="nucleotide sequence ID" value="NZ_CP008889.1"/>
</dbReference>
<keyword evidence="8 17" id="KW-0285">Flavoprotein</keyword>
<dbReference type="Gene3D" id="3.30.465.10">
    <property type="match status" value="1"/>
</dbReference>
<name>A0A075JFX9_9MICO</name>
<evidence type="ECO:0000256" key="13">
    <source>
        <dbReference type="ARBA" id="ARBA00023002"/>
    </source>
</evidence>